<dbReference type="EMBL" id="JZRB01000027">
    <property type="protein sequence ID" value="KJV31875.1"/>
    <property type="molecule type" value="Genomic_DNA"/>
</dbReference>
<dbReference type="PANTHER" id="PTHR23427">
    <property type="entry name" value="SURFEIT LOCUS PROTEIN"/>
    <property type="match status" value="1"/>
</dbReference>
<evidence type="ECO:0000256" key="3">
    <source>
        <dbReference type="ARBA" id="ARBA00022692"/>
    </source>
</evidence>
<protein>
    <recommendedName>
        <fullName evidence="6">SURF1-like protein</fullName>
    </recommendedName>
</protein>
<dbReference type="PROSITE" id="PS50895">
    <property type="entry name" value="SURF1"/>
    <property type="match status" value="1"/>
</dbReference>
<organism evidence="7 8">
    <name type="scientific">Luteibacter yeojuensis</name>
    <dbReference type="NCBI Taxonomy" id="345309"/>
    <lineage>
        <taxon>Bacteria</taxon>
        <taxon>Pseudomonadati</taxon>
        <taxon>Pseudomonadota</taxon>
        <taxon>Gammaproteobacteria</taxon>
        <taxon>Lysobacterales</taxon>
        <taxon>Rhodanobacteraceae</taxon>
        <taxon>Luteibacter</taxon>
    </lineage>
</organism>
<proteinExistence type="inferred from homology"/>
<comment type="similarity">
    <text evidence="2 6">Belongs to the SURF1 family.</text>
</comment>
<evidence type="ECO:0000313" key="8">
    <source>
        <dbReference type="Proteomes" id="UP000033651"/>
    </source>
</evidence>
<dbReference type="AlphaFoldDB" id="A0A0F3KKT5"/>
<comment type="caution">
    <text evidence="7">The sequence shown here is derived from an EMBL/GenBank/DDBJ whole genome shotgun (WGS) entry which is preliminary data.</text>
</comment>
<keyword evidence="8" id="KW-1185">Reference proteome</keyword>
<evidence type="ECO:0000313" key="7">
    <source>
        <dbReference type="EMBL" id="KJV31875.1"/>
    </source>
</evidence>
<accession>A0A0F3KKT5</accession>
<evidence type="ECO:0000256" key="5">
    <source>
        <dbReference type="ARBA" id="ARBA00023136"/>
    </source>
</evidence>
<dbReference type="InterPro" id="IPR002994">
    <property type="entry name" value="Surf1/Shy1"/>
</dbReference>
<keyword evidence="5 6" id="KW-0472">Membrane</keyword>
<dbReference type="Pfam" id="PF02104">
    <property type="entry name" value="SURF1"/>
    <property type="match status" value="1"/>
</dbReference>
<dbReference type="OrthoDB" id="9789940at2"/>
<dbReference type="CDD" id="cd06662">
    <property type="entry name" value="SURF1"/>
    <property type="match status" value="1"/>
</dbReference>
<dbReference type="GO" id="GO:0005886">
    <property type="term" value="C:plasma membrane"/>
    <property type="evidence" value="ECO:0007669"/>
    <property type="project" value="UniProtKB-SubCell"/>
</dbReference>
<keyword evidence="6" id="KW-1003">Cell membrane</keyword>
<evidence type="ECO:0000256" key="6">
    <source>
        <dbReference type="RuleBase" id="RU363076"/>
    </source>
</evidence>
<keyword evidence="4 6" id="KW-1133">Transmembrane helix</keyword>
<dbReference type="RefSeq" id="WP_045830006.1">
    <property type="nucleotide sequence ID" value="NZ_JZRB01000027.1"/>
</dbReference>
<sequence length="244" mass="26895">MSFLRRPTWFAVALTVAGVLVFTRLGVWQLHRAAEKDELLRRYAAASEAPAEPFDRVAAAPPADRYPRVDLAGAFLAGHRYILDDQVRAGQAGVHVYAPFQPRGDNHAVLVDLGFLPREAGSLPKLPPVPTAQTTLRGLYVPPPGVGVRLGGDRLPGQPGPDKTLVYIDLGEVAADLHHSLYPRVLLLDADPATIYAREWTPAVMPPARHRAYAFQWFTFAAAAVVIFILLHRNRRPRPRNESP</sequence>
<dbReference type="PATRIC" id="fig|345309.4.peg.1918"/>
<evidence type="ECO:0000256" key="4">
    <source>
        <dbReference type="ARBA" id="ARBA00022989"/>
    </source>
</evidence>
<comment type="subcellular location">
    <subcellularLocation>
        <location evidence="6">Cell membrane</location>
        <topology evidence="6">Multi-pass membrane protein</topology>
    </subcellularLocation>
    <subcellularLocation>
        <location evidence="1">Membrane</location>
    </subcellularLocation>
</comment>
<evidence type="ECO:0000256" key="2">
    <source>
        <dbReference type="ARBA" id="ARBA00007165"/>
    </source>
</evidence>
<keyword evidence="3 6" id="KW-0812">Transmembrane</keyword>
<name>A0A0F3KKT5_9GAMM</name>
<evidence type="ECO:0000256" key="1">
    <source>
        <dbReference type="ARBA" id="ARBA00004370"/>
    </source>
</evidence>
<reference evidence="7 8" key="1">
    <citation type="submission" date="2015-03" db="EMBL/GenBank/DDBJ databases">
        <title>Draft genome sequence of Luteibacter yeojuensis strain SU11.</title>
        <authorList>
            <person name="Sulaiman J."/>
            <person name="Priya K."/>
            <person name="Chan K.-G."/>
        </authorList>
    </citation>
    <scope>NUCLEOTIDE SEQUENCE [LARGE SCALE GENOMIC DNA]</scope>
    <source>
        <strain evidence="7 8">SU11</strain>
    </source>
</reference>
<gene>
    <name evidence="7" type="ORF">VI08_12865</name>
</gene>
<comment type="caution">
    <text evidence="6">Lacks conserved residue(s) required for the propagation of feature annotation.</text>
</comment>
<dbReference type="PANTHER" id="PTHR23427:SF2">
    <property type="entry name" value="SURFEIT LOCUS PROTEIN 1"/>
    <property type="match status" value="1"/>
</dbReference>
<dbReference type="InterPro" id="IPR045214">
    <property type="entry name" value="Surf1/Surf4"/>
</dbReference>
<feature type="transmembrane region" description="Helical" evidence="6">
    <location>
        <begin position="213"/>
        <end position="231"/>
    </location>
</feature>
<dbReference type="Proteomes" id="UP000033651">
    <property type="component" value="Unassembled WGS sequence"/>
</dbReference>